<dbReference type="Proteomes" id="UP000501868">
    <property type="component" value="Chromosome"/>
</dbReference>
<gene>
    <name evidence="9" type="ORF">HFZ78_23780</name>
</gene>
<dbReference type="EMBL" id="CP051128">
    <property type="protein sequence ID" value="QIZ09343.1"/>
    <property type="molecule type" value="Genomic_DNA"/>
</dbReference>
<evidence type="ECO:0000313" key="9">
    <source>
        <dbReference type="EMBL" id="QIZ09343.1"/>
    </source>
</evidence>
<accession>A0A6H1P725</accession>
<evidence type="ECO:0000313" key="10">
    <source>
        <dbReference type="Proteomes" id="UP000501868"/>
    </source>
</evidence>
<dbReference type="PANTHER" id="PTHR34975">
    <property type="entry name" value="SPORE GERMINATION PROTEIN A2"/>
    <property type="match status" value="1"/>
</dbReference>
<keyword evidence="4" id="KW-0309">Germination</keyword>
<evidence type="ECO:0000256" key="2">
    <source>
        <dbReference type="ARBA" id="ARBA00007998"/>
    </source>
</evidence>
<keyword evidence="7 8" id="KW-0472">Membrane</keyword>
<evidence type="ECO:0000256" key="6">
    <source>
        <dbReference type="ARBA" id="ARBA00022989"/>
    </source>
</evidence>
<feature type="transmembrane region" description="Helical" evidence="8">
    <location>
        <begin position="110"/>
        <end position="126"/>
    </location>
</feature>
<dbReference type="GO" id="GO:0016020">
    <property type="term" value="C:membrane"/>
    <property type="evidence" value="ECO:0007669"/>
    <property type="project" value="UniProtKB-SubCell"/>
</dbReference>
<feature type="transmembrane region" description="Helical" evidence="8">
    <location>
        <begin position="132"/>
        <end position="152"/>
    </location>
</feature>
<proteinExistence type="inferred from homology"/>
<reference evidence="9 10" key="2">
    <citation type="submission" date="2020-04" db="EMBL/GenBank/DDBJ databases">
        <authorList>
            <person name="Fomenkov A."/>
            <person name="Anton B.P."/>
            <person name="Roberts R.J."/>
        </authorList>
    </citation>
    <scope>NUCLEOTIDE SEQUENCE [LARGE SCALE GENOMIC DNA]</scope>
    <source>
        <strain evidence="9 10">S2</strain>
    </source>
</reference>
<evidence type="ECO:0000256" key="1">
    <source>
        <dbReference type="ARBA" id="ARBA00004141"/>
    </source>
</evidence>
<name>A0A6H1P725_PRIMG</name>
<comment type="similarity">
    <text evidence="2">Belongs to the amino acid-polyamine-organocation (APC) superfamily. Spore germination protein (SGP) (TC 2.A.3.9) family.</text>
</comment>
<dbReference type="GO" id="GO:0009847">
    <property type="term" value="P:spore germination"/>
    <property type="evidence" value="ECO:0007669"/>
    <property type="project" value="InterPro"/>
</dbReference>
<evidence type="ECO:0000256" key="4">
    <source>
        <dbReference type="ARBA" id="ARBA00022544"/>
    </source>
</evidence>
<evidence type="ECO:0000256" key="3">
    <source>
        <dbReference type="ARBA" id="ARBA00022448"/>
    </source>
</evidence>
<evidence type="ECO:0000256" key="8">
    <source>
        <dbReference type="SAM" id="Phobius"/>
    </source>
</evidence>
<dbReference type="InterPro" id="IPR004761">
    <property type="entry name" value="Spore_GerAB"/>
</dbReference>
<protein>
    <submittedName>
        <fullName evidence="9">GerAB/ArcD/ProY family transporter</fullName>
    </submittedName>
</protein>
<organism evidence="9 10">
    <name type="scientific">Priestia megaterium</name>
    <name type="common">Bacillus megaterium</name>
    <dbReference type="NCBI Taxonomy" id="1404"/>
    <lineage>
        <taxon>Bacteria</taxon>
        <taxon>Bacillati</taxon>
        <taxon>Bacillota</taxon>
        <taxon>Bacilli</taxon>
        <taxon>Bacillales</taxon>
        <taxon>Bacillaceae</taxon>
        <taxon>Priestia</taxon>
    </lineage>
</organism>
<feature type="transmembrane region" description="Helical" evidence="8">
    <location>
        <begin position="76"/>
        <end position="98"/>
    </location>
</feature>
<sequence>MSQFFFWGWLLPFLNQPEKARRISLVTLLSIVILIIDLLTIMVFGPLTDKLQFSLLSVIQYIGIKGSFERLEALAVSMWMMGIFIKVSVLLFILCLHISQLFEIREYRGVVTPVTLLCILGSAWGYTNSAELLNKLTYVFPMIGLTTIFFRYHSS</sequence>
<feature type="transmembrane region" description="Helical" evidence="8">
    <location>
        <begin position="23"/>
        <end position="47"/>
    </location>
</feature>
<evidence type="ECO:0000256" key="5">
    <source>
        <dbReference type="ARBA" id="ARBA00022692"/>
    </source>
</evidence>
<keyword evidence="5 8" id="KW-0812">Transmembrane</keyword>
<dbReference type="AlphaFoldDB" id="A0A6H1P725"/>
<keyword evidence="3" id="KW-0813">Transport</keyword>
<reference evidence="9 10" key="1">
    <citation type="submission" date="2020-04" db="EMBL/GenBank/DDBJ databases">
        <title>Genome-Wide Identification of 5-Methylcytosine Sites in Bacterial Genomes By High-Throughput Sequencing of MspJI Restriction Fragments.</title>
        <authorList>
            <person name="Wu V."/>
        </authorList>
    </citation>
    <scope>NUCLEOTIDE SEQUENCE [LARGE SCALE GENOMIC DNA]</scope>
    <source>
        <strain evidence="9 10">S2</strain>
    </source>
</reference>
<keyword evidence="6 8" id="KW-1133">Transmembrane helix</keyword>
<dbReference type="Pfam" id="PF03845">
    <property type="entry name" value="Spore_permease"/>
    <property type="match status" value="1"/>
</dbReference>
<comment type="subcellular location">
    <subcellularLocation>
        <location evidence="1">Membrane</location>
        <topology evidence="1">Multi-pass membrane protein</topology>
    </subcellularLocation>
</comment>
<dbReference type="PANTHER" id="PTHR34975:SF2">
    <property type="entry name" value="SPORE GERMINATION PROTEIN A2"/>
    <property type="match status" value="1"/>
</dbReference>
<evidence type="ECO:0000256" key="7">
    <source>
        <dbReference type="ARBA" id="ARBA00023136"/>
    </source>
</evidence>